<feature type="chain" id="PRO_5032723349" description="PEP-CTERM sorting domain-containing protein" evidence="1">
    <location>
        <begin position="20"/>
        <end position="229"/>
    </location>
</feature>
<evidence type="ECO:0000256" key="1">
    <source>
        <dbReference type="SAM" id="SignalP"/>
    </source>
</evidence>
<dbReference type="RefSeq" id="WP_167083774.1">
    <property type="nucleotide sequence ID" value="NZ_BAAADC010000001.1"/>
</dbReference>
<gene>
    <name evidence="2" type="ORF">FHS83_003029</name>
</gene>
<evidence type="ECO:0000313" key="3">
    <source>
        <dbReference type="Proteomes" id="UP000570514"/>
    </source>
</evidence>
<keyword evidence="1" id="KW-0732">Signal</keyword>
<comment type="caution">
    <text evidence="2">The sequence shown here is derived from an EMBL/GenBank/DDBJ whole genome shotgun (WGS) entry which is preliminary data.</text>
</comment>
<evidence type="ECO:0008006" key="4">
    <source>
        <dbReference type="Google" id="ProtNLM"/>
    </source>
</evidence>
<name>A0A846N354_9PROT</name>
<dbReference type="AlphaFoldDB" id="A0A846N354"/>
<protein>
    <recommendedName>
        <fullName evidence="4">PEP-CTERM sorting domain-containing protein</fullName>
    </recommendedName>
</protein>
<feature type="signal peptide" evidence="1">
    <location>
        <begin position="1"/>
        <end position="19"/>
    </location>
</feature>
<proteinExistence type="predicted"/>
<keyword evidence="3" id="KW-1185">Reference proteome</keyword>
<accession>A0A846N354</accession>
<reference evidence="2 3" key="1">
    <citation type="submission" date="2020-03" db="EMBL/GenBank/DDBJ databases">
        <title>Genomic Encyclopedia of Type Strains, Phase IV (KMG-IV): sequencing the most valuable type-strain genomes for metagenomic binning, comparative biology and taxonomic classification.</title>
        <authorList>
            <person name="Goeker M."/>
        </authorList>
    </citation>
    <scope>NUCLEOTIDE SEQUENCE [LARGE SCALE GENOMIC DNA]</scope>
    <source>
        <strain evidence="2 3">DSM 19867</strain>
    </source>
</reference>
<dbReference type="EMBL" id="JAASRM010000001">
    <property type="protein sequence ID" value="NIK89711.1"/>
    <property type="molecule type" value="Genomic_DNA"/>
</dbReference>
<sequence length="229" mass="24314">MKTLLALSAAFMLGAPASAALLYDAHSCTPGISCAVTSHGSSLGTGPSNADFQSFFAANLGFDTSADTFTWTASSNANGYFFGNVSDSQYAINTSYLWNSSGVICCTIDEPYAIADGNDHNLFIGSDIYGQSGQQYLWAEFIANPGGTFALTGIPLQLTPQAYSMLGADLISVQFLAIDNSDRILARWSQGWLEFDPASSSNPGIPEPATALLALPLLLLLRRRSKLSR</sequence>
<dbReference type="Proteomes" id="UP000570514">
    <property type="component" value="Unassembled WGS sequence"/>
</dbReference>
<organism evidence="2 3">
    <name type="scientific">Rhizomicrobium palustre</name>
    <dbReference type="NCBI Taxonomy" id="189966"/>
    <lineage>
        <taxon>Bacteria</taxon>
        <taxon>Pseudomonadati</taxon>
        <taxon>Pseudomonadota</taxon>
        <taxon>Alphaproteobacteria</taxon>
        <taxon>Micropepsales</taxon>
        <taxon>Micropepsaceae</taxon>
        <taxon>Rhizomicrobium</taxon>
    </lineage>
</organism>
<evidence type="ECO:0000313" key="2">
    <source>
        <dbReference type="EMBL" id="NIK89711.1"/>
    </source>
</evidence>